<dbReference type="Proteomes" id="UP000823388">
    <property type="component" value="Chromosome 6K"/>
</dbReference>
<evidence type="ECO:0000313" key="5">
    <source>
        <dbReference type="Proteomes" id="UP000823388"/>
    </source>
</evidence>
<protein>
    <submittedName>
        <fullName evidence="3">Uncharacterized protein</fullName>
    </submittedName>
</protein>
<dbReference type="Gene3D" id="3.40.50.2000">
    <property type="entry name" value="Glycogen Phosphorylase B"/>
    <property type="match status" value="3"/>
</dbReference>
<dbReference type="AlphaFoldDB" id="A0A8T0RG69"/>
<dbReference type="EMBL" id="CM029047">
    <property type="protein sequence ID" value="KAG2583813.1"/>
    <property type="molecule type" value="Genomic_DNA"/>
</dbReference>
<feature type="transmembrane region" description="Helical" evidence="2">
    <location>
        <begin position="20"/>
        <end position="40"/>
    </location>
</feature>
<evidence type="ECO:0000256" key="1">
    <source>
        <dbReference type="SAM" id="MobiDB-lite"/>
    </source>
</evidence>
<dbReference type="SUPFAM" id="SSF53756">
    <property type="entry name" value="UDP-Glycosyltransferase/glycogen phosphorylase"/>
    <property type="match status" value="1"/>
</dbReference>
<name>A0A8T0RG69_PANVG</name>
<evidence type="ECO:0000313" key="3">
    <source>
        <dbReference type="EMBL" id="KAG2583813.1"/>
    </source>
</evidence>
<evidence type="ECO:0000256" key="2">
    <source>
        <dbReference type="SAM" id="Phobius"/>
    </source>
</evidence>
<gene>
    <name evidence="4" type="ORF">PVAP13_2KG157800</name>
    <name evidence="3" type="ORF">PVAP13_6KG257942</name>
</gene>
<dbReference type="InterPro" id="IPR050481">
    <property type="entry name" value="UDP-glycosyltransf_plant"/>
</dbReference>
<organism evidence="3 5">
    <name type="scientific">Panicum virgatum</name>
    <name type="common">Blackwell switchgrass</name>
    <dbReference type="NCBI Taxonomy" id="38727"/>
    <lineage>
        <taxon>Eukaryota</taxon>
        <taxon>Viridiplantae</taxon>
        <taxon>Streptophyta</taxon>
        <taxon>Embryophyta</taxon>
        <taxon>Tracheophyta</taxon>
        <taxon>Spermatophyta</taxon>
        <taxon>Magnoliopsida</taxon>
        <taxon>Liliopsida</taxon>
        <taxon>Poales</taxon>
        <taxon>Poaceae</taxon>
        <taxon>PACMAD clade</taxon>
        <taxon>Panicoideae</taxon>
        <taxon>Panicodae</taxon>
        <taxon>Paniceae</taxon>
        <taxon>Panicinae</taxon>
        <taxon>Panicum</taxon>
        <taxon>Panicum sect. Hiantes</taxon>
    </lineage>
</organism>
<dbReference type="EMBL" id="CM029039">
    <property type="protein sequence ID" value="KAG2641320.1"/>
    <property type="molecule type" value="Genomic_DNA"/>
</dbReference>
<evidence type="ECO:0000313" key="4">
    <source>
        <dbReference type="EMBL" id="KAG2641320.1"/>
    </source>
</evidence>
<dbReference type="PANTHER" id="PTHR48049">
    <property type="entry name" value="GLYCOSYLTRANSFERASE"/>
    <property type="match status" value="1"/>
</dbReference>
<reference evidence="3 5" key="1">
    <citation type="submission" date="2020-05" db="EMBL/GenBank/DDBJ databases">
        <title>WGS assembly of Panicum virgatum.</title>
        <authorList>
            <person name="Lovell J.T."/>
            <person name="Jenkins J."/>
            <person name="Shu S."/>
            <person name="Juenger T.E."/>
            <person name="Schmutz J."/>
        </authorList>
    </citation>
    <scope>NUCLEOTIDE SEQUENCE</scope>
    <source>
        <strain evidence="3">AP13</strain>
        <strain evidence="5">cv. AP13</strain>
    </source>
</reference>
<keyword evidence="2" id="KW-1133">Transmembrane helix</keyword>
<proteinExistence type="predicted"/>
<dbReference type="PANTHER" id="PTHR48049:SF141">
    <property type="entry name" value="OS07G0201500 PROTEIN"/>
    <property type="match status" value="1"/>
</dbReference>
<dbReference type="Proteomes" id="UP000823388">
    <property type="component" value="Chromosome 2K"/>
</dbReference>
<comment type="caution">
    <text evidence="3">The sequence shown here is derived from an EMBL/GenBank/DDBJ whole genome shotgun (WGS) entry which is preliminary data.</text>
</comment>
<dbReference type="GO" id="GO:0035251">
    <property type="term" value="F:UDP-glucosyltransferase activity"/>
    <property type="evidence" value="ECO:0007669"/>
    <property type="project" value="InterPro"/>
</dbReference>
<accession>A0A8T0RG69</accession>
<feature type="compositionally biased region" description="Low complexity" evidence="1">
    <location>
        <begin position="107"/>
        <end position="124"/>
    </location>
</feature>
<keyword evidence="2" id="KW-0812">Transmembrane</keyword>
<keyword evidence="2" id="KW-0472">Membrane</keyword>
<feature type="region of interest" description="Disordered" evidence="1">
    <location>
        <begin position="107"/>
        <end position="132"/>
    </location>
</feature>
<keyword evidence="5" id="KW-1185">Reference proteome</keyword>
<sequence>MAAGDDQQRQDEASRAAAPLHIVVFPWLALGHLIAFLELAKRLAARGHAVTFLSTPRNIARLPPVPTAALSGRVRTVALPLPPAEGLQRMARNLQLMCLTRRLTCSRSPSMSSPRPLLTSSPPLAHRTGGRMDWRGLTRGRIGSWSTLRTTGCALLPMNTRFPARCSSASRQTMIAYNGSRRDNAGHPRVTVDDFMRMPRWFPSPSLAYRRHEAAWKAAAFRPNASVVSDVERIWRTEQRCRLLAFRGCPEVELGVFPLLAELFRKPAVPAGFLLPEPEDVRGGSEEEAAARHGALQWLDQQPSRSVLYVALGTEAPVTVASVHELAAGLELSGARFLWGAPAAAGRVRGADARARRGVRGVGAAGARARARGTPRWARS</sequence>